<dbReference type="Gene3D" id="3.30.310.50">
    <property type="entry name" value="Alpha-D-phosphohexomutase, C-terminal domain"/>
    <property type="match status" value="1"/>
</dbReference>
<keyword evidence="9 11" id="KW-0460">Magnesium</keyword>
<organism evidence="16">
    <name type="scientific">Citrobacter farmeri</name>
    <dbReference type="NCBI Taxonomy" id="67824"/>
    <lineage>
        <taxon>Bacteria</taxon>
        <taxon>Pseudomonadati</taxon>
        <taxon>Pseudomonadota</taxon>
        <taxon>Gammaproteobacteria</taxon>
        <taxon>Enterobacterales</taxon>
        <taxon>Enterobacteriaceae</taxon>
        <taxon>Citrobacter</taxon>
    </lineage>
</organism>
<comment type="pathway">
    <text evidence="3">Nucleotide-sugar biosynthesis; GDP-alpha-D-mannose biosynthesis; alpha-D-mannose 1-phosphate from D-fructose 6-phosphate: step 2/2.</text>
</comment>
<gene>
    <name evidence="16" type="ORF">I8Y00_001375</name>
</gene>
<reference evidence="16" key="1">
    <citation type="journal article" date="2018" name="Genome Biol.">
        <title>SKESA: strategic k-mer extension for scrupulous assemblies.</title>
        <authorList>
            <person name="Souvorov A."/>
            <person name="Agarwala R."/>
            <person name="Lipman D.J."/>
        </authorList>
    </citation>
    <scope>NUCLEOTIDE SEQUENCE</scope>
    <source>
        <strain evidence="16">YDC697-2</strain>
    </source>
</reference>
<dbReference type="SUPFAM" id="SSF53738">
    <property type="entry name" value="Phosphoglucomutase, first 3 domains"/>
    <property type="match status" value="3"/>
</dbReference>
<feature type="domain" description="Alpha-D-phosphohexomutase alpha/beta/alpha" evidence="13">
    <location>
        <begin position="7"/>
        <end position="129"/>
    </location>
</feature>
<feature type="domain" description="Alpha-D-phosphohexomutase alpha/beta/alpha" evidence="14">
    <location>
        <begin position="163"/>
        <end position="256"/>
    </location>
</feature>
<dbReference type="Proteomes" id="UP000864563">
    <property type="component" value="Unassembled WGS sequence"/>
</dbReference>
<evidence type="ECO:0000259" key="12">
    <source>
        <dbReference type="Pfam" id="PF00408"/>
    </source>
</evidence>
<dbReference type="InterPro" id="IPR005843">
    <property type="entry name" value="A-D-PHexomutase_C"/>
</dbReference>
<keyword evidence="8 11" id="KW-0479">Metal-binding</keyword>
<dbReference type="EMBL" id="DACSDU010000004">
    <property type="protein sequence ID" value="HAT1585054.1"/>
    <property type="molecule type" value="Genomic_DNA"/>
</dbReference>
<evidence type="ECO:0000259" key="14">
    <source>
        <dbReference type="Pfam" id="PF02879"/>
    </source>
</evidence>
<dbReference type="SUPFAM" id="SSF55957">
    <property type="entry name" value="Phosphoglucomutase, C-terminal domain"/>
    <property type="match status" value="1"/>
</dbReference>
<name>A0A8H9TUT1_9ENTR</name>
<dbReference type="PANTHER" id="PTHR43771">
    <property type="entry name" value="PHOSPHOMANNOMUTASE"/>
    <property type="match status" value="1"/>
</dbReference>
<dbReference type="RefSeq" id="WP_042325274.1">
    <property type="nucleotide sequence ID" value="NZ_CABMNX010000001.1"/>
</dbReference>
<dbReference type="GeneID" id="92974929"/>
<dbReference type="InterPro" id="IPR036900">
    <property type="entry name" value="A-D-PHexomutase_C_sf"/>
</dbReference>
<dbReference type="InterPro" id="IPR005844">
    <property type="entry name" value="A-D-PHexomutase_a/b/a-I"/>
</dbReference>
<dbReference type="GO" id="GO:0005975">
    <property type="term" value="P:carbohydrate metabolic process"/>
    <property type="evidence" value="ECO:0007669"/>
    <property type="project" value="InterPro"/>
</dbReference>
<evidence type="ECO:0000256" key="6">
    <source>
        <dbReference type="ARBA" id="ARBA00021706"/>
    </source>
</evidence>
<dbReference type="InterPro" id="IPR016055">
    <property type="entry name" value="A-D-PHexomutase_a/b/a-I/II/III"/>
</dbReference>
<reference evidence="16" key="2">
    <citation type="submission" date="2020-11" db="EMBL/GenBank/DDBJ databases">
        <authorList>
            <consortium name="NCBI Pathogen Detection Project"/>
        </authorList>
    </citation>
    <scope>NUCLEOTIDE SEQUENCE</scope>
    <source>
        <strain evidence="16">YDC697-2</strain>
    </source>
</reference>
<dbReference type="EC" id="5.4.2.8" evidence="5"/>
<accession>A0A8H9TUT1</accession>
<evidence type="ECO:0000256" key="7">
    <source>
        <dbReference type="ARBA" id="ARBA00022553"/>
    </source>
</evidence>
<comment type="caution">
    <text evidence="16">The sequence shown here is derived from an EMBL/GenBank/DDBJ whole genome shotgun (WGS) entry which is preliminary data.</text>
</comment>
<keyword evidence="10" id="KW-0413">Isomerase</keyword>
<evidence type="ECO:0000256" key="9">
    <source>
        <dbReference type="ARBA" id="ARBA00022842"/>
    </source>
</evidence>
<proteinExistence type="inferred from homology"/>
<dbReference type="Pfam" id="PF02879">
    <property type="entry name" value="PGM_PMM_II"/>
    <property type="match status" value="1"/>
</dbReference>
<comment type="similarity">
    <text evidence="4 11">Belongs to the phosphohexose mutase family.</text>
</comment>
<feature type="domain" description="Alpha-D-phosphohexomutase C-terminal" evidence="12">
    <location>
        <begin position="376"/>
        <end position="447"/>
    </location>
</feature>
<evidence type="ECO:0000256" key="2">
    <source>
        <dbReference type="ARBA" id="ARBA00001946"/>
    </source>
</evidence>
<dbReference type="Pfam" id="PF02878">
    <property type="entry name" value="PGM_PMM_I"/>
    <property type="match status" value="1"/>
</dbReference>
<comment type="cofactor">
    <cofactor evidence="2">
        <name>Mg(2+)</name>
        <dbReference type="ChEBI" id="CHEBI:18420"/>
    </cofactor>
</comment>
<dbReference type="Pfam" id="PF02880">
    <property type="entry name" value="PGM_PMM_III"/>
    <property type="match status" value="1"/>
</dbReference>
<evidence type="ECO:0000256" key="5">
    <source>
        <dbReference type="ARBA" id="ARBA00012730"/>
    </source>
</evidence>
<evidence type="ECO:0000256" key="4">
    <source>
        <dbReference type="ARBA" id="ARBA00010231"/>
    </source>
</evidence>
<evidence type="ECO:0000256" key="11">
    <source>
        <dbReference type="RuleBase" id="RU004326"/>
    </source>
</evidence>
<protein>
    <recommendedName>
        <fullName evidence="6">Phosphomannomutase</fullName>
        <ecNumber evidence="5">5.4.2.8</ecNumber>
    </recommendedName>
</protein>
<comment type="catalytic activity">
    <reaction evidence="1">
        <text>alpha-D-mannose 1-phosphate = D-mannose 6-phosphate</text>
        <dbReference type="Rhea" id="RHEA:11140"/>
        <dbReference type="ChEBI" id="CHEBI:58409"/>
        <dbReference type="ChEBI" id="CHEBI:58735"/>
        <dbReference type="EC" id="5.4.2.8"/>
    </reaction>
</comment>
<dbReference type="AlphaFoldDB" id="A0A8H9TUT1"/>
<dbReference type="PANTHER" id="PTHR43771:SF1">
    <property type="entry name" value="PHOSPHOMANNOMUTASE"/>
    <property type="match status" value="1"/>
</dbReference>
<sequence length="462" mass="50915">MDELTCFKAYDIRGEVGVDLTPEITFRIGCAYATWLHPRRVVIGGDIRLSSETLKAALAEGLTASGVDVIDIGLSGTEEIYFATRELRADGGIQVTASHNPAQYNGMKLVREEARPVSNDNGLLAIKALAEHNIFPPAAHRGVVIPYDNRPAWVHCLTRFLHRPPARPLRIVTNAGHGTAGPALDALAESLAQAGVQADFIRLYHKPDGHFPAGVPNPMLPENRQATRQAVIAHQADFGIAWDGDFDRCFFFDEQGAFIESYYLVGLFAHHFLQRFPSSTVILDPRLTWNTLEIVTRCGGHPIISKTGHAFIKARMREEDAIYGGEMSGHHYFRDFGYCDSGMIPLVLMLQIIGNSNRPLSCWIADARARFPVSGEINLTVDDPAAIQKAVITHYQSASPERDDCDGISLAFTDWRFNLRASNTEPLLRLNVETRGDAALLTQKTDEVLTLITAQSGAKETL</sequence>
<dbReference type="OrthoDB" id="9803322at2"/>
<dbReference type="Gene3D" id="3.40.120.10">
    <property type="entry name" value="Alpha-D-Glucose-1,6-Bisphosphate, subunit A, domain 3"/>
    <property type="match status" value="3"/>
</dbReference>
<evidence type="ECO:0000259" key="15">
    <source>
        <dbReference type="Pfam" id="PF02880"/>
    </source>
</evidence>
<keyword evidence="7" id="KW-0597">Phosphoprotein</keyword>
<evidence type="ECO:0000256" key="3">
    <source>
        <dbReference type="ARBA" id="ARBA00004699"/>
    </source>
</evidence>
<dbReference type="PRINTS" id="PR00509">
    <property type="entry name" value="PGMPMM"/>
</dbReference>
<dbReference type="InterPro" id="IPR005841">
    <property type="entry name" value="Alpha-D-phosphohexomutase_SF"/>
</dbReference>
<evidence type="ECO:0000313" key="16">
    <source>
        <dbReference type="EMBL" id="HAT1585054.1"/>
    </source>
</evidence>
<dbReference type="CDD" id="cd03089">
    <property type="entry name" value="PMM_PGM"/>
    <property type="match status" value="1"/>
</dbReference>
<evidence type="ECO:0000256" key="10">
    <source>
        <dbReference type="ARBA" id="ARBA00023235"/>
    </source>
</evidence>
<dbReference type="GO" id="GO:0004615">
    <property type="term" value="F:phosphomannomutase activity"/>
    <property type="evidence" value="ECO:0007669"/>
    <property type="project" value="UniProtKB-EC"/>
</dbReference>
<evidence type="ECO:0000256" key="1">
    <source>
        <dbReference type="ARBA" id="ARBA00000586"/>
    </source>
</evidence>
<dbReference type="PROSITE" id="PS00710">
    <property type="entry name" value="PGM_PMM"/>
    <property type="match status" value="1"/>
</dbReference>
<dbReference type="InterPro" id="IPR016066">
    <property type="entry name" value="A-D-PHexomutase_CS"/>
</dbReference>
<feature type="domain" description="Alpha-D-phosphohexomutase alpha/beta/alpha" evidence="15">
    <location>
        <begin position="262"/>
        <end position="367"/>
    </location>
</feature>
<dbReference type="InterPro" id="IPR005845">
    <property type="entry name" value="A-D-PHexomutase_a/b/a-II"/>
</dbReference>
<dbReference type="KEGG" id="cfar:CI104_03320"/>
<evidence type="ECO:0000256" key="8">
    <source>
        <dbReference type="ARBA" id="ARBA00022723"/>
    </source>
</evidence>
<dbReference type="InterPro" id="IPR005846">
    <property type="entry name" value="A-D-PHexomutase_a/b/a-III"/>
</dbReference>
<dbReference type="Pfam" id="PF00408">
    <property type="entry name" value="PGM_PMM_IV"/>
    <property type="match status" value="1"/>
</dbReference>
<dbReference type="GO" id="GO:0000287">
    <property type="term" value="F:magnesium ion binding"/>
    <property type="evidence" value="ECO:0007669"/>
    <property type="project" value="InterPro"/>
</dbReference>
<evidence type="ECO:0000259" key="13">
    <source>
        <dbReference type="Pfam" id="PF02878"/>
    </source>
</evidence>